<proteinExistence type="predicted"/>
<protein>
    <submittedName>
        <fullName evidence="1">Uncharacterized protein</fullName>
    </submittedName>
</protein>
<reference evidence="1" key="1">
    <citation type="submission" date="2022-06" db="EMBL/GenBank/DDBJ databases">
        <title>The First Complete Genome of the Simian Malaria Parasite Plasmodium brasilianum.</title>
        <authorList>
            <person name="Bajic M."/>
            <person name="Ravishankar S."/>
        </authorList>
    </citation>
    <scope>NUCLEOTIDE SEQUENCE</scope>
    <source>
        <strain evidence="1">Bolivian I</strain>
    </source>
</reference>
<sequence>MRLYLYAKCLNKKTNKPVGLVRQNMIAYSEKNEKIKKNEKNEKNAQNVKNEINEKNEKNTKNANNAQNTKNANNAQNVKNANNAKNVKNANNAKNVMYPLMKVNNNNAAYIYVAKIGIFKRRVLNPFQYQKDKKCIMKHVNSLSFLYNELKSNVEDLERTYDNFIKALEVSDETEKHLLKVNNERTNNFINTMEELKRDYDVFKDNIEEDLNRKKNDFNKTLNKKIKGFFRNSVKELKGISKYIKYINSNAYNLNKIVSSIFSKAMHLSEIYEQNIHHIYEIGKEYYRMKLNTLNNMLLSEYDEYNKQIKLISNEKYLDKFSDVFYMEMLKDYLQNCKDKFIMIDLSNFLERHSFLELSYFFNTIIKNYNKGIIIYVINRVDVNYYINKMIFIESNKLLEIVNFIKSNYSHLQIDYVTIHIFNIYISVFINANGILYHVNYEHLLDERLLSLYNTYNYGYFFTNQKINYEEYNLNDDYIYVLYVGSRSVEDNYFIYNREDMIEFKKLHAYKIIVNNNVKTQDSFFNIYLLKLESEYNFYNKFLSEQHAHRYRFSVHKCNIILTYDSLSKYNIPNEKFTPHFTDVYILIIIYPGKNVNELCSFFNNYLFSESIYNLRKEESNVLEIYSDMNKITLLVNNKAKNYYVNISNKKTSEPLEISLLKIQKCLKFYIRNNYIDYFDYLNIIYFISSD</sequence>
<dbReference type="EMBL" id="CM043782">
    <property type="protein sequence ID" value="KAI4835070.1"/>
    <property type="molecule type" value="Genomic_DNA"/>
</dbReference>
<evidence type="ECO:0000313" key="1">
    <source>
        <dbReference type="EMBL" id="KAI4835070.1"/>
    </source>
</evidence>
<gene>
    <name evidence="1" type="ORF">MKS88_005753</name>
</gene>
<evidence type="ECO:0000313" key="2">
    <source>
        <dbReference type="Proteomes" id="UP001056978"/>
    </source>
</evidence>
<accession>A0ACB9Y3G9</accession>
<keyword evidence="2" id="KW-1185">Reference proteome</keyword>
<name>A0ACB9Y3G9_PLABR</name>
<organism evidence="1 2">
    <name type="scientific">Plasmodium brasilianum</name>
    <dbReference type="NCBI Taxonomy" id="5824"/>
    <lineage>
        <taxon>Eukaryota</taxon>
        <taxon>Sar</taxon>
        <taxon>Alveolata</taxon>
        <taxon>Apicomplexa</taxon>
        <taxon>Aconoidasida</taxon>
        <taxon>Haemosporida</taxon>
        <taxon>Plasmodiidae</taxon>
        <taxon>Plasmodium</taxon>
        <taxon>Plasmodium (Plasmodium)</taxon>
    </lineage>
</organism>
<dbReference type="Proteomes" id="UP001056978">
    <property type="component" value="Chromosome 14"/>
</dbReference>
<comment type="caution">
    <text evidence="1">The sequence shown here is derived from an EMBL/GenBank/DDBJ whole genome shotgun (WGS) entry which is preliminary data.</text>
</comment>